<proteinExistence type="predicted"/>
<protein>
    <recommendedName>
        <fullName evidence="1">YjiS-like domain-containing protein</fullName>
    </recommendedName>
</protein>
<dbReference type="OrthoDB" id="8244198at2"/>
<keyword evidence="3" id="KW-1185">Reference proteome</keyword>
<feature type="domain" description="YjiS-like" evidence="1">
    <location>
        <begin position="29"/>
        <end position="63"/>
    </location>
</feature>
<evidence type="ECO:0000313" key="3">
    <source>
        <dbReference type="Proteomes" id="UP000049222"/>
    </source>
</evidence>
<organism evidence="2 3">
    <name type="scientific">Jannaschia donghaensis</name>
    <dbReference type="NCBI Taxonomy" id="420998"/>
    <lineage>
        <taxon>Bacteria</taxon>
        <taxon>Pseudomonadati</taxon>
        <taxon>Pseudomonadota</taxon>
        <taxon>Alphaproteobacteria</taxon>
        <taxon>Rhodobacterales</taxon>
        <taxon>Roseobacteraceae</taxon>
        <taxon>Jannaschia</taxon>
    </lineage>
</organism>
<accession>A0A0M6YHV0</accession>
<dbReference type="EMBL" id="CXSU01000005">
    <property type="protein sequence ID" value="CTQ48847.1"/>
    <property type="molecule type" value="Genomic_DNA"/>
</dbReference>
<dbReference type="InterPro" id="IPR009506">
    <property type="entry name" value="YjiS-like"/>
</dbReference>
<reference evidence="2 3" key="1">
    <citation type="submission" date="2015-07" db="EMBL/GenBank/DDBJ databases">
        <authorList>
            <person name="Noorani M."/>
        </authorList>
    </citation>
    <scope>NUCLEOTIDE SEQUENCE [LARGE SCALE GENOMIC DNA]</scope>
    <source>
        <strain evidence="2 3">CECT 7802</strain>
    </source>
</reference>
<evidence type="ECO:0000313" key="2">
    <source>
        <dbReference type="EMBL" id="CTQ48847.1"/>
    </source>
</evidence>
<name>A0A0M6YHV0_9RHOB</name>
<dbReference type="STRING" id="420998.JDO7802_00855"/>
<dbReference type="RefSeq" id="WP_055082851.1">
    <property type="nucleotide sequence ID" value="NZ_CXSU01000005.1"/>
</dbReference>
<dbReference type="AlphaFoldDB" id="A0A0M6YHV0"/>
<dbReference type="Proteomes" id="UP000049222">
    <property type="component" value="Unassembled WGS sequence"/>
</dbReference>
<evidence type="ECO:0000259" key="1">
    <source>
        <dbReference type="Pfam" id="PF06568"/>
    </source>
</evidence>
<sequence length="73" mass="8156">MAYTTYGNSAAGTNTLRDRITTRIQTARADYAKWRVYRRTVNELEALSNRDLADLGLARGMIRSVAIEAAYGN</sequence>
<gene>
    <name evidence="2" type="ORF">JDO7802_00855</name>
</gene>
<dbReference type="Pfam" id="PF06568">
    <property type="entry name" value="YjiS-like"/>
    <property type="match status" value="1"/>
</dbReference>